<comment type="caution">
    <text evidence="1">The sequence shown here is derived from an EMBL/GenBank/DDBJ whole genome shotgun (WGS) entry which is preliminary data.</text>
</comment>
<proteinExistence type="predicted"/>
<reference evidence="1" key="1">
    <citation type="journal article" date="2015" name="Proc. Natl. Acad. Sci. U.S.A.">
        <title>Networks of energetic and metabolic interactions define dynamics in microbial communities.</title>
        <authorList>
            <person name="Embree M."/>
            <person name="Liu J.K."/>
            <person name="Al-Bassam M.M."/>
            <person name="Zengler K."/>
        </authorList>
    </citation>
    <scope>NUCLEOTIDE SEQUENCE</scope>
</reference>
<sequence length="47" mass="5323">MRCLDPHTEYPVCKLFRCHNPVQSVTPLTRVGCSRRIGTTASLFYAP</sequence>
<dbReference type="AlphaFoldDB" id="A0A0W8F1N8"/>
<evidence type="ECO:0000313" key="1">
    <source>
        <dbReference type="EMBL" id="KUG14811.1"/>
    </source>
</evidence>
<dbReference type="EMBL" id="LNQE01001618">
    <property type="protein sequence ID" value="KUG14811.1"/>
    <property type="molecule type" value="Genomic_DNA"/>
</dbReference>
<organism evidence="1">
    <name type="scientific">hydrocarbon metagenome</name>
    <dbReference type="NCBI Taxonomy" id="938273"/>
    <lineage>
        <taxon>unclassified sequences</taxon>
        <taxon>metagenomes</taxon>
        <taxon>ecological metagenomes</taxon>
    </lineage>
</organism>
<accession>A0A0W8F1N8</accession>
<name>A0A0W8F1N8_9ZZZZ</name>
<gene>
    <name evidence="1" type="ORF">ASZ90_015537</name>
</gene>
<protein>
    <submittedName>
        <fullName evidence="1">Uncharacterized protein</fullName>
    </submittedName>
</protein>